<accession>A0ACC7NWG7</accession>
<reference evidence="1" key="1">
    <citation type="submission" date="2024-12" db="EMBL/GenBank/DDBJ databases">
        <authorList>
            <person name="Wu N."/>
        </authorList>
    </citation>
    <scope>NUCLEOTIDE SEQUENCE</scope>
    <source>
        <strain evidence="1">P15</strain>
    </source>
</reference>
<dbReference type="Proteomes" id="UP001631969">
    <property type="component" value="Unassembled WGS sequence"/>
</dbReference>
<evidence type="ECO:0000313" key="2">
    <source>
        <dbReference type="Proteomes" id="UP001631969"/>
    </source>
</evidence>
<keyword evidence="2" id="KW-1185">Reference proteome</keyword>
<organism evidence="1 2">
    <name type="scientific">Paenibacillus mesotrionivorans</name>
    <dbReference type="NCBI Taxonomy" id="3160968"/>
    <lineage>
        <taxon>Bacteria</taxon>
        <taxon>Bacillati</taxon>
        <taxon>Bacillota</taxon>
        <taxon>Bacilli</taxon>
        <taxon>Bacillales</taxon>
        <taxon>Paenibacillaceae</taxon>
        <taxon>Paenibacillus</taxon>
    </lineage>
</organism>
<gene>
    <name evidence="1" type="ORF">ACI1P1_12370</name>
</gene>
<comment type="caution">
    <text evidence="1">The sequence shown here is derived from an EMBL/GenBank/DDBJ whole genome shotgun (WGS) entry which is preliminary data.</text>
</comment>
<protein>
    <submittedName>
        <fullName evidence="1">DUF4238 domain-containing protein</fullName>
    </submittedName>
</protein>
<name>A0ACC7NWG7_9BACL</name>
<evidence type="ECO:0000313" key="1">
    <source>
        <dbReference type="EMBL" id="MFM9329083.1"/>
    </source>
</evidence>
<sequence length="345" mass="40252">MNARKNHHYVSQSYLKAWSNNHHKVWAYRVLVSHQSVPEWTQSSIKSIANHQNLFTRSMEGQDSDEIEIWMDQQIETPAQIALLKARSGEQLDQHDLHKLLRFVALHSIRSPAFYMENMPRWQLEMPTLLNDVLQSTVEKLQQSEGIGSSQVSDIHGDSLLIPLKVSKEISEESEWGHLKAELLLGRGIWLFTIRHILSSTYQVLTEHTWSILEAPKGLEWLTSDNPTIRLNYYDTDSYDFKGGWGNKGSEVVFPLSPRFLLYTQVGNHENISGIAPRELYIMLNRFIVENAHRYIFASNSVKDVSKIRPRNVNKEIFDQEKQEWESWHARQKELEQEYQKNKEG</sequence>
<proteinExistence type="predicted"/>
<dbReference type="EMBL" id="JBJURJ010000007">
    <property type="protein sequence ID" value="MFM9329083.1"/>
    <property type="molecule type" value="Genomic_DNA"/>
</dbReference>